<feature type="region of interest" description="Disordered" evidence="2">
    <location>
        <begin position="897"/>
        <end position="931"/>
    </location>
</feature>
<proteinExistence type="predicted"/>
<organism evidence="3 4">
    <name type="scientific">Ostreococcus lucimarinus (strain CCE9901)</name>
    <dbReference type="NCBI Taxonomy" id="436017"/>
    <lineage>
        <taxon>Eukaryota</taxon>
        <taxon>Viridiplantae</taxon>
        <taxon>Chlorophyta</taxon>
        <taxon>Mamiellophyceae</taxon>
        <taxon>Mamiellales</taxon>
        <taxon>Bathycoccaceae</taxon>
        <taxon>Ostreococcus</taxon>
    </lineage>
</organism>
<evidence type="ECO:0000256" key="2">
    <source>
        <dbReference type="SAM" id="MobiDB-lite"/>
    </source>
</evidence>
<keyword evidence="1" id="KW-0175">Coiled coil</keyword>
<feature type="coiled-coil region" evidence="1">
    <location>
        <begin position="517"/>
        <end position="785"/>
    </location>
</feature>
<accession>A4S9K4</accession>
<dbReference type="EMBL" id="CP000597">
    <property type="protein sequence ID" value="ABP00401.1"/>
    <property type="molecule type" value="Genomic_DNA"/>
</dbReference>
<feature type="compositionally biased region" description="Basic residues" evidence="2">
    <location>
        <begin position="909"/>
        <end position="918"/>
    </location>
</feature>
<dbReference type="Proteomes" id="UP000001568">
    <property type="component" value="Chromosome 17"/>
</dbReference>
<dbReference type="HOGENOM" id="CLU_005002_0_0_1"/>
<feature type="region of interest" description="Disordered" evidence="2">
    <location>
        <begin position="1"/>
        <end position="45"/>
    </location>
</feature>
<dbReference type="KEGG" id="olu:OSTLU_28232"/>
<feature type="coiled-coil region" evidence="1">
    <location>
        <begin position="394"/>
        <end position="460"/>
    </location>
</feature>
<feature type="compositionally biased region" description="Polar residues" evidence="2">
    <location>
        <begin position="11"/>
        <end position="39"/>
    </location>
</feature>
<name>A4S9K4_OSTLU</name>
<feature type="coiled-coil region" evidence="1">
    <location>
        <begin position="817"/>
        <end position="844"/>
    </location>
</feature>
<dbReference type="OrthoDB" id="2019763at2759"/>
<feature type="compositionally biased region" description="Basic and acidic residues" evidence="2">
    <location>
        <begin position="87"/>
        <end position="112"/>
    </location>
</feature>
<evidence type="ECO:0000313" key="3">
    <source>
        <dbReference type="EMBL" id="ABP00401.1"/>
    </source>
</evidence>
<dbReference type="Gramene" id="ABP00401">
    <property type="protein sequence ID" value="ABP00401"/>
    <property type="gene ID" value="OSTLU_28232"/>
</dbReference>
<dbReference type="AlphaFoldDB" id="A4S9K4"/>
<sequence length="1010" mass="113443">MGNERRGAGEQASTSETTTPSTGKRSTFFSLSGARKSTNGVGGATTIDLMPSPAVRARLKAVETEKEALQALATKLRESSEAALEEAYSKRSEAEERAKSMSERLQKMESDRASLQADMAAVRAQAQALAKAKEEHMRALRKEKRAAEAAAKALEQAKEDANTAVQEREFTIANQAAILEELDDELDRAERSREKAELVAAEKDKLLKQLRAQLDEAKHELEMATKHQTSKQNADTGGVRASQEKLLQLAAARQEAEADAARARQEAKSLAVEVEARRAELETVQCELEKCLQEERMERQRAEEAYSEVQLERNTLEVLVEKRTLEKIALEERLEAVTEEAEFLRSEMKERDEMLREGNQLVEAKETELEQAVTYVLHIQEQLEQMQASGGGDNTEVAERIKELQIKHEALRMEKQKILEDMHTEIAERDALLYASKKSLESKEAELEALRAEYSTRTTELGPLEIELQGLRERVYSYKFELEEKNAQLAANNALVKQMMSAEKRQTANVRRLEFGLAERDEKLRNFNEELNNLKMESDQRDENISERLDSLKQREGVLEALQRATELRLEELREEHAEAVSKLTAEKARAETRASQLEQQIDQLKNESNSQNFDEVESLKAELSETCAKLEESQLEIGRLCTSIAELEHSAEESMSTLKAQLELTKGELENAILEADEARATTEQVEADSLSMMKDMQTVSEDLEKKINEYKQLVRTRDSELRNLKKEVHLKSFESERLRESQSTGLKAIEKLETALKAKAAECERAKSDIVKAQKQLTMLQQELGSSTKTQNELQGALNEMHLRLSKSEEQRDMLAGSLARQEEYQESVNKAREEMHQIALEDAADEIRSVRRKSTVLATALQQHVRINELDAEVALLVDEFAESMQATPQAALPTPTMTLNEPKTKPKTYRKTPAKPKGTNSSFITPVRPDASLKENIHKLNERADQISFNDLATKQPGSEANVYATPGDENQGARKIAGIEGKKALAPHSATKTRPALGAVSQNLA</sequence>
<evidence type="ECO:0000313" key="4">
    <source>
        <dbReference type="Proteomes" id="UP000001568"/>
    </source>
</evidence>
<protein>
    <submittedName>
        <fullName evidence="3">Uncharacterized protein</fullName>
    </submittedName>
</protein>
<keyword evidence="4" id="KW-1185">Reference proteome</keyword>
<dbReference type="GeneID" id="5006142"/>
<evidence type="ECO:0000256" key="1">
    <source>
        <dbReference type="SAM" id="Coils"/>
    </source>
</evidence>
<dbReference type="OMA" id="QQHVRIN"/>
<reference evidence="3 4" key="1">
    <citation type="journal article" date="2007" name="Proc. Natl. Acad. Sci. U.S.A.">
        <title>The tiny eukaryote Ostreococcus provides genomic insights into the paradox of plankton speciation.</title>
        <authorList>
            <person name="Palenik B."/>
            <person name="Grimwood J."/>
            <person name="Aerts A."/>
            <person name="Rouze P."/>
            <person name="Salamov A."/>
            <person name="Putnam N."/>
            <person name="Dupont C."/>
            <person name="Jorgensen R."/>
            <person name="Derelle E."/>
            <person name="Rombauts S."/>
            <person name="Zhou K."/>
            <person name="Otillar R."/>
            <person name="Merchant S.S."/>
            <person name="Podell S."/>
            <person name="Gaasterland T."/>
            <person name="Napoli C."/>
            <person name="Gendler K."/>
            <person name="Manuell A."/>
            <person name="Tai V."/>
            <person name="Vallon O."/>
            <person name="Piganeau G."/>
            <person name="Jancek S."/>
            <person name="Heijde M."/>
            <person name="Jabbari K."/>
            <person name="Bowler C."/>
            <person name="Lohr M."/>
            <person name="Robbens S."/>
            <person name="Werner G."/>
            <person name="Dubchak I."/>
            <person name="Pazour G.J."/>
            <person name="Ren Q."/>
            <person name="Paulsen I."/>
            <person name="Delwiche C."/>
            <person name="Schmutz J."/>
            <person name="Rokhsar D."/>
            <person name="Van de Peer Y."/>
            <person name="Moreau H."/>
            <person name="Grigoriev I.V."/>
        </authorList>
    </citation>
    <scope>NUCLEOTIDE SEQUENCE [LARGE SCALE GENOMIC DNA]</scope>
    <source>
        <strain evidence="3 4">CCE9901</strain>
    </source>
</reference>
<gene>
    <name evidence="3" type="ORF">OSTLU_28232</name>
</gene>
<dbReference type="RefSeq" id="XP_001422084.1">
    <property type="nucleotide sequence ID" value="XM_001422047.1"/>
</dbReference>
<feature type="region of interest" description="Disordered" evidence="2">
    <location>
        <begin position="989"/>
        <end position="1010"/>
    </location>
</feature>
<feature type="region of interest" description="Disordered" evidence="2">
    <location>
        <begin position="87"/>
        <end position="113"/>
    </location>
</feature>